<dbReference type="STRING" id="1193682.BJP25_21365"/>
<dbReference type="Gene3D" id="3.40.50.150">
    <property type="entry name" value="Vaccinia Virus protein VP39"/>
    <property type="match status" value="1"/>
</dbReference>
<dbReference type="AlphaFoldDB" id="A0A1Q9LKM4"/>
<reference evidence="5 6" key="1">
    <citation type="submission" date="2016-10" db="EMBL/GenBank/DDBJ databases">
        <title>The Draft Genome Sequence of Actinokineospora bangkokensis 44EHWT reveals the biosynthetic pathway of antifungal compounds Thailandins with unusual extender unit butylmalonyl-CoA.</title>
        <authorList>
            <person name="Greule A."/>
            <person name="Intra B."/>
            <person name="Flemming S."/>
            <person name="Rommel M.G."/>
            <person name="Panbangred W."/>
            <person name="Bechthold A."/>
        </authorList>
    </citation>
    <scope>NUCLEOTIDE SEQUENCE [LARGE SCALE GENOMIC DNA]</scope>
    <source>
        <strain evidence="5 6">44EHW</strain>
    </source>
</reference>
<sequence>MLWGTNGPRPMRGEPLPGWREASTPPVRWHNAEKPVSLMRQLVRIARPGGLVLDPFTGSGSTGVAALLEQRRFLGIECMAEHHRIAQQRLRLTARALQAGIDPGDPRTPAHLDALRDRLDHHTDHPR</sequence>
<dbReference type="Pfam" id="PF01555">
    <property type="entry name" value="N6_N4_Mtase"/>
    <property type="match status" value="1"/>
</dbReference>
<keyword evidence="2" id="KW-0808">Transferase</keyword>
<evidence type="ECO:0000313" key="6">
    <source>
        <dbReference type="Proteomes" id="UP000186040"/>
    </source>
</evidence>
<comment type="caution">
    <text evidence="5">The sequence shown here is derived from an EMBL/GenBank/DDBJ whole genome shotgun (WGS) entry which is preliminary data.</text>
</comment>
<name>A0A1Q9LKM4_9PSEU</name>
<organism evidence="5 6">
    <name type="scientific">Actinokineospora bangkokensis</name>
    <dbReference type="NCBI Taxonomy" id="1193682"/>
    <lineage>
        <taxon>Bacteria</taxon>
        <taxon>Bacillati</taxon>
        <taxon>Actinomycetota</taxon>
        <taxon>Actinomycetes</taxon>
        <taxon>Pseudonocardiales</taxon>
        <taxon>Pseudonocardiaceae</taxon>
        <taxon>Actinokineospora</taxon>
    </lineage>
</organism>
<feature type="region of interest" description="Disordered" evidence="3">
    <location>
        <begin position="1"/>
        <end position="25"/>
    </location>
</feature>
<evidence type="ECO:0000256" key="3">
    <source>
        <dbReference type="SAM" id="MobiDB-lite"/>
    </source>
</evidence>
<evidence type="ECO:0000256" key="1">
    <source>
        <dbReference type="ARBA" id="ARBA00022603"/>
    </source>
</evidence>
<evidence type="ECO:0000313" key="5">
    <source>
        <dbReference type="EMBL" id="OLR92601.1"/>
    </source>
</evidence>
<evidence type="ECO:0000256" key="2">
    <source>
        <dbReference type="ARBA" id="ARBA00022679"/>
    </source>
</evidence>
<gene>
    <name evidence="5" type="ORF">BJP25_21365</name>
</gene>
<dbReference type="GO" id="GO:0003677">
    <property type="term" value="F:DNA binding"/>
    <property type="evidence" value="ECO:0007669"/>
    <property type="project" value="InterPro"/>
</dbReference>
<dbReference type="GO" id="GO:0008170">
    <property type="term" value="F:N-methyltransferase activity"/>
    <property type="evidence" value="ECO:0007669"/>
    <property type="project" value="InterPro"/>
</dbReference>
<keyword evidence="1" id="KW-0489">Methyltransferase</keyword>
<evidence type="ECO:0000259" key="4">
    <source>
        <dbReference type="Pfam" id="PF01555"/>
    </source>
</evidence>
<dbReference type="PRINTS" id="PR00508">
    <property type="entry name" value="S21N4MTFRASE"/>
</dbReference>
<feature type="domain" description="DNA methylase N-4/N-6" evidence="4">
    <location>
        <begin position="23"/>
        <end position="87"/>
    </location>
</feature>
<dbReference type="EMBL" id="MKQR01000016">
    <property type="protein sequence ID" value="OLR92601.1"/>
    <property type="molecule type" value="Genomic_DNA"/>
</dbReference>
<dbReference type="Proteomes" id="UP000186040">
    <property type="component" value="Unassembled WGS sequence"/>
</dbReference>
<dbReference type="GO" id="GO:0032259">
    <property type="term" value="P:methylation"/>
    <property type="evidence" value="ECO:0007669"/>
    <property type="project" value="UniProtKB-KW"/>
</dbReference>
<dbReference type="InterPro" id="IPR002941">
    <property type="entry name" value="DNA_methylase_N4/N6"/>
</dbReference>
<dbReference type="InterPro" id="IPR029063">
    <property type="entry name" value="SAM-dependent_MTases_sf"/>
</dbReference>
<protein>
    <recommendedName>
        <fullName evidence="4">DNA methylase N-4/N-6 domain-containing protein</fullName>
    </recommendedName>
</protein>
<dbReference type="SUPFAM" id="SSF53335">
    <property type="entry name" value="S-adenosyl-L-methionine-dependent methyltransferases"/>
    <property type="match status" value="1"/>
</dbReference>
<keyword evidence="6" id="KW-1185">Reference proteome</keyword>
<accession>A0A1Q9LKM4</accession>
<dbReference type="InterPro" id="IPR001091">
    <property type="entry name" value="RM_Methyltransferase"/>
</dbReference>
<proteinExistence type="predicted"/>